<dbReference type="EMBL" id="JBHTIW010000037">
    <property type="protein sequence ID" value="MFD0923608.1"/>
    <property type="molecule type" value="Genomic_DNA"/>
</dbReference>
<dbReference type="InterPro" id="IPR045596">
    <property type="entry name" value="DUF6459"/>
</dbReference>
<gene>
    <name evidence="1" type="ORF">ACFQ16_28020</name>
</gene>
<sequence length="118" mass="12546">MTTATPLTGAEAPTPAERSATALAARVGEQLLDVLAGRRPLSQVRDRVSGPVAFRLAGTRLHAARSPGYRLRSVHACLTAESTVEACLVVGSPCRARALVLRLERDGTRWVCTLLSLV</sequence>
<organism evidence="1 2">
    <name type="scientific">Saccharopolyspora rosea</name>
    <dbReference type="NCBI Taxonomy" id="524884"/>
    <lineage>
        <taxon>Bacteria</taxon>
        <taxon>Bacillati</taxon>
        <taxon>Actinomycetota</taxon>
        <taxon>Actinomycetes</taxon>
        <taxon>Pseudonocardiales</taxon>
        <taxon>Pseudonocardiaceae</taxon>
        <taxon>Saccharopolyspora</taxon>
    </lineage>
</organism>
<evidence type="ECO:0000313" key="2">
    <source>
        <dbReference type="Proteomes" id="UP001597018"/>
    </source>
</evidence>
<comment type="caution">
    <text evidence="1">The sequence shown here is derived from an EMBL/GenBank/DDBJ whole genome shotgun (WGS) entry which is preliminary data.</text>
</comment>
<name>A0ABW3G0J6_9PSEU</name>
<dbReference type="Pfam" id="PF20060">
    <property type="entry name" value="DUF6459"/>
    <property type="match status" value="1"/>
</dbReference>
<protein>
    <submittedName>
        <fullName evidence="1">Rv3235 family protein</fullName>
    </submittedName>
</protein>
<keyword evidence="2" id="KW-1185">Reference proteome</keyword>
<proteinExistence type="predicted"/>
<evidence type="ECO:0000313" key="1">
    <source>
        <dbReference type="EMBL" id="MFD0923608.1"/>
    </source>
</evidence>
<dbReference type="Proteomes" id="UP001597018">
    <property type="component" value="Unassembled WGS sequence"/>
</dbReference>
<dbReference type="RefSeq" id="WP_263249350.1">
    <property type="nucleotide sequence ID" value="NZ_BAABLT010000047.1"/>
</dbReference>
<accession>A0ABW3G0J6</accession>
<reference evidence="2" key="1">
    <citation type="journal article" date="2019" name="Int. J. Syst. Evol. Microbiol.">
        <title>The Global Catalogue of Microorganisms (GCM) 10K type strain sequencing project: providing services to taxonomists for standard genome sequencing and annotation.</title>
        <authorList>
            <consortium name="The Broad Institute Genomics Platform"/>
            <consortium name="The Broad Institute Genome Sequencing Center for Infectious Disease"/>
            <person name="Wu L."/>
            <person name="Ma J."/>
        </authorList>
    </citation>
    <scope>NUCLEOTIDE SEQUENCE [LARGE SCALE GENOMIC DNA]</scope>
    <source>
        <strain evidence="2">CCUG 56401</strain>
    </source>
</reference>